<sequence>MPQTEHQTTRRALHREIAGTIGLLTDEYDFRAMRRYRSFTFDDHESYLQQVEAVLTARAAQGSHTTVALFDPQEYSDFCEDRGIDPDLPSSRTRFTAELAATGPTVPYEGQKLADLVPVLVDEAVRQATWEYASTLLARAGLCATCGEDIGRAAFARASKLLARILDTAPPGNRHLVCSVSRTPETLVAALHADQDTDGATQLDEAEALEFTTVLALGMATRRPGGLVMRTSAPGTQDRVYGWRLRGDGLEPLTAGEVFDAYCTDVESGDLISPESGVDYCVPPDLGEEARSGEPGEEGGEGPAARHRH</sequence>
<proteinExistence type="predicted"/>
<feature type="region of interest" description="Disordered" evidence="1">
    <location>
        <begin position="273"/>
        <end position="309"/>
    </location>
</feature>
<dbReference type="RefSeq" id="WP_189699783.1">
    <property type="nucleotide sequence ID" value="NZ_BMTA01000014.1"/>
</dbReference>
<accession>A0A7M2TCR4</accession>
<reference evidence="2 3" key="1">
    <citation type="submission" date="2020-10" db="EMBL/GenBank/DDBJ databases">
        <title>Streptomyces chromofuscus complate genome analysis.</title>
        <authorList>
            <person name="Anwar N."/>
        </authorList>
    </citation>
    <scope>NUCLEOTIDE SEQUENCE [LARGE SCALE GENOMIC DNA]</scope>
    <source>
        <strain evidence="2 3">DSM 40273</strain>
    </source>
</reference>
<keyword evidence="3" id="KW-1185">Reference proteome</keyword>
<evidence type="ECO:0000256" key="1">
    <source>
        <dbReference type="SAM" id="MobiDB-lite"/>
    </source>
</evidence>
<dbReference type="AlphaFoldDB" id="A0A7M2TCR4"/>
<dbReference type="KEGG" id="schf:IPT68_06030"/>
<organism evidence="2 3">
    <name type="scientific">Streptomyces chromofuscus</name>
    <dbReference type="NCBI Taxonomy" id="42881"/>
    <lineage>
        <taxon>Bacteria</taxon>
        <taxon>Bacillati</taxon>
        <taxon>Actinomycetota</taxon>
        <taxon>Actinomycetes</taxon>
        <taxon>Kitasatosporales</taxon>
        <taxon>Streptomycetaceae</taxon>
        <taxon>Streptomyces</taxon>
    </lineage>
</organism>
<dbReference type="EMBL" id="CP063374">
    <property type="protein sequence ID" value="QOV45498.1"/>
    <property type="molecule type" value="Genomic_DNA"/>
</dbReference>
<gene>
    <name evidence="2" type="ORF">IPT68_06030</name>
</gene>
<protein>
    <submittedName>
        <fullName evidence="2">Uncharacterized protein</fullName>
    </submittedName>
</protein>
<name>A0A7M2TCR4_STRCW</name>
<evidence type="ECO:0000313" key="2">
    <source>
        <dbReference type="EMBL" id="QOV45498.1"/>
    </source>
</evidence>
<dbReference type="Proteomes" id="UP000594008">
    <property type="component" value="Chromosome"/>
</dbReference>
<evidence type="ECO:0000313" key="3">
    <source>
        <dbReference type="Proteomes" id="UP000594008"/>
    </source>
</evidence>